<organism evidence="1">
    <name type="scientific">Burkholderia phage vB_BgluM-SURPRISE13</name>
    <dbReference type="NCBI Taxonomy" id="3159457"/>
    <lineage>
        <taxon>Viruses</taxon>
    </lineage>
</organism>
<evidence type="ECO:0000313" key="1">
    <source>
        <dbReference type="EMBL" id="XBS47735.1"/>
    </source>
</evidence>
<proteinExistence type="predicted"/>
<sequence>MKKLINKIMGNDNRTNHFEVAFGAEAAKHGEHGAIVGSWKKEGANNPITISFFFKGRNIAPKMTPEVIEELFHHAKMAGIDPTHLYSYGGLANPRPATKR</sequence>
<name>A0AAU7PFT1_9VIRU</name>
<dbReference type="EMBL" id="PP856017">
    <property type="protein sequence ID" value="XBS47735.1"/>
    <property type="molecule type" value="Genomic_DNA"/>
</dbReference>
<gene>
    <name evidence="1" type="ORF">SURPRISE13_175</name>
</gene>
<reference evidence="1" key="1">
    <citation type="submission" date="2024-05" db="EMBL/GenBank/DDBJ databases">
        <title>Isolation and characterization of the novel Burkholderia jumbo bacteriophage Surprise13.</title>
        <authorList>
            <person name="Supina B.S.I."/>
            <person name="Dennis J."/>
        </authorList>
    </citation>
    <scope>NUCLEOTIDE SEQUENCE</scope>
</reference>
<protein>
    <submittedName>
        <fullName evidence="1">Uncharacterized protein</fullName>
    </submittedName>
</protein>
<accession>A0AAU7PFT1</accession>